<dbReference type="InterPro" id="IPR003594">
    <property type="entry name" value="HATPase_dom"/>
</dbReference>
<dbReference type="PRINTS" id="PR00344">
    <property type="entry name" value="BCTRLSENSOR"/>
</dbReference>
<dbReference type="Proteomes" id="UP000198418">
    <property type="component" value="Unassembled WGS sequence"/>
</dbReference>
<keyword evidence="8" id="KW-1185">Reference proteome</keyword>
<dbReference type="AlphaFoldDB" id="A0A212PY66"/>
<dbReference type="InterPro" id="IPR005467">
    <property type="entry name" value="His_kinase_dom"/>
</dbReference>
<feature type="region of interest" description="Disordered" evidence="5">
    <location>
        <begin position="100"/>
        <end position="129"/>
    </location>
</feature>
<dbReference type="InterPro" id="IPR036890">
    <property type="entry name" value="HATPase_C_sf"/>
</dbReference>
<proteinExistence type="predicted"/>
<dbReference type="GO" id="GO:0009927">
    <property type="term" value="F:histidine phosphotransfer kinase activity"/>
    <property type="evidence" value="ECO:0007669"/>
    <property type="project" value="TreeGrafter"/>
</dbReference>
<evidence type="ECO:0000313" key="8">
    <source>
        <dbReference type="Proteomes" id="UP000198418"/>
    </source>
</evidence>
<dbReference type="RefSeq" id="WP_244593183.1">
    <property type="nucleotide sequence ID" value="NZ_FYDG01000001.1"/>
</dbReference>
<sequence>MLRNLLANALKYTREGKVLLNCRRQGATMSLEVWDTGIGIPEAEIHTIFEEYHQIDNEARERSRGLGLSIVRWLSNLLGHRVRARIMAMVQCFQLRSRLRRTRRQPRRRSHGAGTWRSPMKKRPARATS</sequence>
<evidence type="ECO:0000259" key="6">
    <source>
        <dbReference type="PROSITE" id="PS50109"/>
    </source>
</evidence>
<keyword evidence="4 7" id="KW-0418">Kinase</keyword>
<feature type="domain" description="Histidine kinase" evidence="6">
    <location>
        <begin position="1"/>
        <end position="83"/>
    </location>
</feature>
<evidence type="ECO:0000313" key="7">
    <source>
        <dbReference type="EMBL" id="SNB52006.1"/>
    </source>
</evidence>
<dbReference type="PANTHER" id="PTHR43047">
    <property type="entry name" value="TWO-COMPONENT HISTIDINE PROTEIN KINASE"/>
    <property type="match status" value="1"/>
</dbReference>
<dbReference type="Gene3D" id="3.30.565.10">
    <property type="entry name" value="Histidine kinase-like ATPase, C-terminal domain"/>
    <property type="match status" value="1"/>
</dbReference>
<dbReference type="GO" id="GO:0005886">
    <property type="term" value="C:plasma membrane"/>
    <property type="evidence" value="ECO:0007669"/>
    <property type="project" value="TreeGrafter"/>
</dbReference>
<evidence type="ECO:0000256" key="4">
    <source>
        <dbReference type="ARBA" id="ARBA00022777"/>
    </source>
</evidence>
<protein>
    <recommendedName>
        <fullName evidence="2">histidine kinase</fullName>
        <ecNumber evidence="2">2.7.13.3</ecNumber>
    </recommendedName>
</protein>
<evidence type="ECO:0000256" key="1">
    <source>
        <dbReference type="ARBA" id="ARBA00000085"/>
    </source>
</evidence>
<dbReference type="Pfam" id="PF02518">
    <property type="entry name" value="HATPase_c"/>
    <property type="match status" value="1"/>
</dbReference>
<dbReference type="InterPro" id="IPR004358">
    <property type="entry name" value="Sig_transdc_His_kin-like_C"/>
</dbReference>
<accession>A0A212PY66</accession>
<dbReference type="PANTHER" id="PTHR43047:SF9">
    <property type="entry name" value="HISTIDINE KINASE"/>
    <property type="match status" value="1"/>
</dbReference>
<dbReference type="GO" id="GO:0000155">
    <property type="term" value="F:phosphorelay sensor kinase activity"/>
    <property type="evidence" value="ECO:0007669"/>
    <property type="project" value="TreeGrafter"/>
</dbReference>
<name>A0A212PY66_RHOAC</name>
<evidence type="ECO:0000256" key="2">
    <source>
        <dbReference type="ARBA" id="ARBA00012438"/>
    </source>
</evidence>
<keyword evidence="3" id="KW-0808">Transferase</keyword>
<dbReference type="PROSITE" id="PS50109">
    <property type="entry name" value="HIS_KIN"/>
    <property type="match status" value="1"/>
</dbReference>
<reference evidence="8" key="1">
    <citation type="submission" date="2017-06" db="EMBL/GenBank/DDBJ databases">
        <authorList>
            <person name="Varghese N."/>
            <person name="Submissions S."/>
        </authorList>
    </citation>
    <scope>NUCLEOTIDE SEQUENCE [LARGE SCALE GENOMIC DNA]</scope>
    <source>
        <strain evidence="8">DSM 137</strain>
    </source>
</reference>
<dbReference type="SMART" id="SM00387">
    <property type="entry name" value="HATPase_c"/>
    <property type="match status" value="1"/>
</dbReference>
<organism evidence="7 8">
    <name type="scientific">Rhodoblastus acidophilus</name>
    <name type="common">Rhodopseudomonas acidophila</name>
    <dbReference type="NCBI Taxonomy" id="1074"/>
    <lineage>
        <taxon>Bacteria</taxon>
        <taxon>Pseudomonadati</taxon>
        <taxon>Pseudomonadota</taxon>
        <taxon>Alphaproteobacteria</taxon>
        <taxon>Hyphomicrobiales</taxon>
        <taxon>Rhodoblastaceae</taxon>
        <taxon>Rhodoblastus</taxon>
    </lineage>
</organism>
<comment type="catalytic activity">
    <reaction evidence="1">
        <text>ATP + protein L-histidine = ADP + protein N-phospho-L-histidine.</text>
        <dbReference type="EC" id="2.7.13.3"/>
    </reaction>
</comment>
<dbReference type="EMBL" id="FYDG01000001">
    <property type="protein sequence ID" value="SNB52006.1"/>
    <property type="molecule type" value="Genomic_DNA"/>
</dbReference>
<feature type="compositionally biased region" description="Basic residues" evidence="5">
    <location>
        <begin position="100"/>
        <end position="111"/>
    </location>
</feature>
<gene>
    <name evidence="7" type="ORF">SAMN06265338_101165</name>
</gene>
<feature type="compositionally biased region" description="Basic residues" evidence="5">
    <location>
        <begin position="119"/>
        <end position="129"/>
    </location>
</feature>
<dbReference type="EC" id="2.7.13.3" evidence="2"/>
<evidence type="ECO:0000256" key="5">
    <source>
        <dbReference type="SAM" id="MobiDB-lite"/>
    </source>
</evidence>
<evidence type="ECO:0000256" key="3">
    <source>
        <dbReference type="ARBA" id="ARBA00022679"/>
    </source>
</evidence>
<dbReference type="SUPFAM" id="SSF55874">
    <property type="entry name" value="ATPase domain of HSP90 chaperone/DNA topoisomerase II/histidine kinase"/>
    <property type="match status" value="1"/>
</dbReference>